<reference evidence="3" key="1">
    <citation type="journal article" date="2021" name="Nat. Commun.">
        <title>Genetic determinants of endophytism in the Arabidopsis root mycobiome.</title>
        <authorList>
            <person name="Mesny F."/>
            <person name="Miyauchi S."/>
            <person name="Thiergart T."/>
            <person name="Pickel B."/>
            <person name="Atanasova L."/>
            <person name="Karlsson M."/>
            <person name="Huettel B."/>
            <person name="Barry K.W."/>
            <person name="Haridas S."/>
            <person name="Chen C."/>
            <person name="Bauer D."/>
            <person name="Andreopoulos W."/>
            <person name="Pangilinan J."/>
            <person name="LaButti K."/>
            <person name="Riley R."/>
            <person name="Lipzen A."/>
            <person name="Clum A."/>
            <person name="Drula E."/>
            <person name="Henrissat B."/>
            <person name="Kohler A."/>
            <person name="Grigoriev I.V."/>
            <person name="Martin F.M."/>
            <person name="Hacquard S."/>
        </authorList>
    </citation>
    <scope>NUCLEOTIDE SEQUENCE</scope>
    <source>
        <strain evidence="3">MPI-CAGE-AT-0016</strain>
    </source>
</reference>
<name>A0A8K0TD71_9PEZI</name>
<comment type="caution">
    <text evidence="3">The sequence shown here is derived from an EMBL/GenBank/DDBJ whole genome shotgun (WGS) entry which is preliminary data.</text>
</comment>
<keyword evidence="4" id="KW-1185">Reference proteome</keyword>
<protein>
    <submittedName>
        <fullName evidence="3">Uncharacterized protein</fullName>
    </submittedName>
</protein>
<dbReference type="Proteomes" id="UP000813385">
    <property type="component" value="Unassembled WGS sequence"/>
</dbReference>
<keyword evidence="2" id="KW-0732">Signal</keyword>
<dbReference type="EMBL" id="JAGPXD010000004">
    <property type="protein sequence ID" value="KAH7358427.1"/>
    <property type="molecule type" value="Genomic_DNA"/>
</dbReference>
<feature type="region of interest" description="Disordered" evidence="1">
    <location>
        <begin position="158"/>
        <end position="198"/>
    </location>
</feature>
<dbReference type="OrthoDB" id="10624231at2759"/>
<evidence type="ECO:0000256" key="1">
    <source>
        <dbReference type="SAM" id="MobiDB-lite"/>
    </source>
</evidence>
<feature type="signal peptide" evidence="2">
    <location>
        <begin position="1"/>
        <end position="20"/>
    </location>
</feature>
<evidence type="ECO:0000313" key="4">
    <source>
        <dbReference type="Proteomes" id="UP000813385"/>
    </source>
</evidence>
<evidence type="ECO:0000313" key="3">
    <source>
        <dbReference type="EMBL" id="KAH7358427.1"/>
    </source>
</evidence>
<feature type="compositionally biased region" description="Polar residues" evidence="1">
    <location>
        <begin position="159"/>
        <end position="168"/>
    </location>
</feature>
<dbReference type="AlphaFoldDB" id="A0A8K0TD71"/>
<proteinExistence type="predicted"/>
<feature type="chain" id="PRO_5035452845" evidence="2">
    <location>
        <begin position="21"/>
        <end position="319"/>
    </location>
</feature>
<gene>
    <name evidence="3" type="ORF">B0T11DRAFT_284434</name>
</gene>
<organism evidence="3 4">
    <name type="scientific">Plectosphaerella cucumerina</name>
    <dbReference type="NCBI Taxonomy" id="40658"/>
    <lineage>
        <taxon>Eukaryota</taxon>
        <taxon>Fungi</taxon>
        <taxon>Dikarya</taxon>
        <taxon>Ascomycota</taxon>
        <taxon>Pezizomycotina</taxon>
        <taxon>Sordariomycetes</taxon>
        <taxon>Hypocreomycetidae</taxon>
        <taxon>Glomerellales</taxon>
        <taxon>Plectosphaerellaceae</taxon>
        <taxon>Plectosphaerella</taxon>
    </lineage>
</organism>
<evidence type="ECO:0000256" key="2">
    <source>
        <dbReference type="SAM" id="SignalP"/>
    </source>
</evidence>
<sequence length="319" mass="35368">MQRTLILGLAASCLIPTVVCYHNQDDNALALALNHDLAISECEMHTPGANLLELPPCSRAREIEDTYCRIEGPEDDPKALEKHRKCLCESTFFEDKTECHKCVVQHNGITKSQHALFTKALLEAKGRFCDDKTPPSKVFSKFWLEVVDTTVLEIEEATSCPNAPPSSTKEAHAPDSVKSERSVDEVESSPEITAPVTLEARDERLAERAVSCRDLLPLEDEETLEAFLLRRTGDKNLQCAFCDERHGPSGFYKCTKHTPANGRTFIEIRSRDRCCKWTFGDISVYVHADIAEYSAGFKASASALVLLGCTLLAMMATAL</sequence>
<accession>A0A8K0TD71</accession>
<feature type="compositionally biased region" description="Basic and acidic residues" evidence="1">
    <location>
        <begin position="169"/>
        <end position="184"/>
    </location>
</feature>